<dbReference type="EMBL" id="JAIWYP010000013">
    <property type="protein sequence ID" value="KAH3722218.1"/>
    <property type="molecule type" value="Genomic_DNA"/>
</dbReference>
<feature type="region of interest" description="Disordered" evidence="1">
    <location>
        <begin position="1"/>
        <end position="107"/>
    </location>
</feature>
<organism evidence="2 3">
    <name type="scientific">Dreissena polymorpha</name>
    <name type="common">Zebra mussel</name>
    <name type="synonym">Mytilus polymorpha</name>
    <dbReference type="NCBI Taxonomy" id="45954"/>
    <lineage>
        <taxon>Eukaryota</taxon>
        <taxon>Metazoa</taxon>
        <taxon>Spiralia</taxon>
        <taxon>Lophotrochozoa</taxon>
        <taxon>Mollusca</taxon>
        <taxon>Bivalvia</taxon>
        <taxon>Autobranchia</taxon>
        <taxon>Heteroconchia</taxon>
        <taxon>Euheterodonta</taxon>
        <taxon>Imparidentia</taxon>
        <taxon>Neoheterodontei</taxon>
        <taxon>Myida</taxon>
        <taxon>Dreissenoidea</taxon>
        <taxon>Dreissenidae</taxon>
        <taxon>Dreissena</taxon>
    </lineage>
</organism>
<name>A0A9D4CF04_DREPO</name>
<proteinExistence type="predicted"/>
<dbReference type="AlphaFoldDB" id="A0A9D4CF04"/>
<comment type="caution">
    <text evidence="2">The sequence shown here is derived from an EMBL/GenBank/DDBJ whole genome shotgun (WGS) entry which is preliminary data.</text>
</comment>
<evidence type="ECO:0000313" key="2">
    <source>
        <dbReference type="EMBL" id="KAH3722218.1"/>
    </source>
</evidence>
<feature type="compositionally biased region" description="Basic and acidic residues" evidence="1">
    <location>
        <begin position="52"/>
        <end position="70"/>
    </location>
</feature>
<feature type="compositionally biased region" description="Basic and acidic residues" evidence="1">
    <location>
        <begin position="97"/>
        <end position="107"/>
    </location>
</feature>
<evidence type="ECO:0000256" key="1">
    <source>
        <dbReference type="SAM" id="MobiDB-lite"/>
    </source>
</evidence>
<reference evidence="2" key="2">
    <citation type="submission" date="2020-11" db="EMBL/GenBank/DDBJ databases">
        <authorList>
            <person name="McCartney M.A."/>
            <person name="Auch B."/>
            <person name="Kono T."/>
            <person name="Mallez S."/>
            <person name="Becker A."/>
            <person name="Gohl D.M."/>
            <person name="Silverstein K.A.T."/>
            <person name="Koren S."/>
            <person name="Bechman K.B."/>
            <person name="Herman A."/>
            <person name="Abrahante J.E."/>
            <person name="Garbe J."/>
        </authorList>
    </citation>
    <scope>NUCLEOTIDE SEQUENCE</scope>
    <source>
        <strain evidence="2">Duluth1</strain>
        <tissue evidence="2">Whole animal</tissue>
    </source>
</reference>
<protein>
    <submittedName>
        <fullName evidence="2">Uncharacterized protein</fullName>
    </submittedName>
</protein>
<feature type="compositionally biased region" description="Basic residues" evidence="1">
    <location>
        <begin position="16"/>
        <end position="34"/>
    </location>
</feature>
<sequence length="107" mass="12209">MMDVPNIMSEKVNKTALKRKRKSSLWLHQPKKTKFREENLPATVPSTSTSKSDSEAALCEKPDGGKESARVKPRQSGIATNNQALMYRKRRLNPGRLGEKREYQPLR</sequence>
<accession>A0A9D4CF04</accession>
<dbReference type="Proteomes" id="UP000828390">
    <property type="component" value="Unassembled WGS sequence"/>
</dbReference>
<gene>
    <name evidence="2" type="ORF">DPMN_065174</name>
</gene>
<evidence type="ECO:0000313" key="3">
    <source>
        <dbReference type="Proteomes" id="UP000828390"/>
    </source>
</evidence>
<keyword evidence="3" id="KW-1185">Reference proteome</keyword>
<reference evidence="2" key="1">
    <citation type="journal article" date="2019" name="bioRxiv">
        <title>The Genome of the Zebra Mussel, Dreissena polymorpha: A Resource for Invasive Species Research.</title>
        <authorList>
            <person name="McCartney M.A."/>
            <person name="Auch B."/>
            <person name="Kono T."/>
            <person name="Mallez S."/>
            <person name="Zhang Y."/>
            <person name="Obille A."/>
            <person name="Becker A."/>
            <person name="Abrahante J.E."/>
            <person name="Garbe J."/>
            <person name="Badalamenti J.P."/>
            <person name="Herman A."/>
            <person name="Mangelson H."/>
            <person name="Liachko I."/>
            <person name="Sullivan S."/>
            <person name="Sone E.D."/>
            <person name="Koren S."/>
            <person name="Silverstein K.A.T."/>
            <person name="Beckman K.B."/>
            <person name="Gohl D.M."/>
        </authorList>
    </citation>
    <scope>NUCLEOTIDE SEQUENCE</scope>
    <source>
        <strain evidence="2">Duluth1</strain>
        <tissue evidence="2">Whole animal</tissue>
    </source>
</reference>